<sequence>MAPIDDAIKDLKSRNLREHFTLRKVTKKYEVNCSTLGRRWRGLSDRWVSRFITRHQIYIILKWTTAIDRITEYHLKARDIYNMDEKGFLIGLIGRSKRIFSRPYYYADRSSLPLSLIYVAKKGAI</sequence>
<keyword evidence="2" id="KW-1185">Reference proteome</keyword>
<evidence type="ECO:0008006" key="3">
    <source>
        <dbReference type="Google" id="ProtNLM"/>
    </source>
</evidence>
<proteinExistence type="predicted"/>
<dbReference type="Proteomes" id="UP000800036">
    <property type="component" value="Unassembled WGS sequence"/>
</dbReference>
<dbReference type="OrthoDB" id="3780530at2759"/>
<accession>A0A6A5UVR4</accession>
<dbReference type="EMBL" id="ML976769">
    <property type="protein sequence ID" value="KAF1965117.1"/>
    <property type="molecule type" value="Genomic_DNA"/>
</dbReference>
<protein>
    <recommendedName>
        <fullName evidence="3">HTH CENPB-type domain-containing protein</fullName>
    </recommendedName>
</protein>
<gene>
    <name evidence="1" type="ORF">BU23DRAFT_585195</name>
</gene>
<reference evidence="1" key="1">
    <citation type="journal article" date="2020" name="Stud. Mycol.">
        <title>101 Dothideomycetes genomes: a test case for predicting lifestyles and emergence of pathogens.</title>
        <authorList>
            <person name="Haridas S."/>
            <person name="Albert R."/>
            <person name="Binder M."/>
            <person name="Bloem J."/>
            <person name="Labutti K."/>
            <person name="Salamov A."/>
            <person name="Andreopoulos B."/>
            <person name="Baker S."/>
            <person name="Barry K."/>
            <person name="Bills G."/>
            <person name="Bluhm B."/>
            <person name="Cannon C."/>
            <person name="Castanera R."/>
            <person name="Culley D."/>
            <person name="Daum C."/>
            <person name="Ezra D."/>
            <person name="Gonzalez J."/>
            <person name="Henrissat B."/>
            <person name="Kuo A."/>
            <person name="Liang C."/>
            <person name="Lipzen A."/>
            <person name="Lutzoni F."/>
            <person name="Magnuson J."/>
            <person name="Mondo S."/>
            <person name="Nolan M."/>
            <person name="Ohm R."/>
            <person name="Pangilinan J."/>
            <person name="Park H.-J."/>
            <person name="Ramirez L."/>
            <person name="Alfaro M."/>
            <person name="Sun H."/>
            <person name="Tritt A."/>
            <person name="Yoshinaga Y."/>
            <person name="Zwiers L.-H."/>
            <person name="Turgeon B."/>
            <person name="Goodwin S."/>
            <person name="Spatafora J."/>
            <person name="Crous P."/>
            <person name="Grigoriev I."/>
        </authorList>
    </citation>
    <scope>NUCLEOTIDE SEQUENCE</scope>
    <source>
        <strain evidence="1">CBS 107.79</strain>
    </source>
</reference>
<evidence type="ECO:0000313" key="2">
    <source>
        <dbReference type="Proteomes" id="UP000800036"/>
    </source>
</evidence>
<dbReference type="AlphaFoldDB" id="A0A6A5UVR4"/>
<evidence type="ECO:0000313" key="1">
    <source>
        <dbReference type="EMBL" id="KAF1965117.1"/>
    </source>
</evidence>
<organism evidence="1 2">
    <name type="scientific">Bimuria novae-zelandiae CBS 107.79</name>
    <dbReference type="NCBI Taxonomy" id="1447943"/>
    <lineage>
        <taxon>Eukaryota</taxon>
        <taxon>Fungi</taxon>
        <taxon>Dikarya</taxon>
        <taxon>Ascomycota</taxon>
        <taxon>Pezizomycotina</taxon>
        <taxon>Dothideomycetes</taxon>
        <taxon>Pleosporomycetidae</taxon>
        <taxon>Pleosporales</taxon>
        <taxon>Massarineae</taxon>
        <taxon>Didymosphaeriaceae</taxon>
        <taxon>Bimuria</taxon>
    </lineage>
</organism>
<name>A0A6A5UVR4_9PLEO</name>